<reference evidence="5" key="1">
    <citation type="submission" date="2025-08" db="UniProtKB">
        <authorList>
            <consortium name="RefSeq"/>
        </authorList>
    </citation>
    <scope>IDENTIFICATION</scope>
</reference>
<organism evidence="4 5">
    <name type="scientific">Gekko japonicus</name>
    <name type="common">Schlegel's Japanese gecko</name>
    <dbReference type="NCBI Taxonomy" id="146911"/>
    <lineage>
        <taxon>Eukaryota</taxon>
        <taxon>Metazoa</taxon>
        <taxon>Chordata</taxon>
        <taxon>Craniata</taxon>
        <taxon>Vertebrata</taxon>
        <taxon>Euteleostomi</taxon>
        <taxon>Lepidosauria</taxon>
        <taxon>Squamata</taxon>
        <taxon>Bifurcata</taxon>
        <taxon>Gekkota</taxon>
        <taxon>Gekkonidae</taxon>
        <taxon>Gekkoninae</taxon>
        <taxon>Gekko</taxon>
    </lineage>
</organism>
<dbReference type="RefSeq" id="XP_015281134.1">
    <property type="nucleotide sequence ID" value="XM_015425648.1"/>
</dbReference>
<dbReference type="PANTHER" id="PTHR46035:SF1">
    <property type="entry name" value="TETRATRICOPEPTIDE REPEAT PROTEIN 4"/>
    <property type="match status" value="1"/>
</dbReference>
<sequence>MFEELPSWDTERKYYPSELELFYEDEEREEIYQIGTQSTLLQALQHQRYFVKAGTPTFFVLVKYTPFSKNYFWGKKVHWLK</sequence>
<keyword evidence="2" id="KW-0802">TPR repeat</keyword>
<proteinExistence type="predicted"/>
<dbReference type="GeneID" id="107122531"/>
<protein>
    <submittedName>
        <fullName evidence="5">Tetratricopeptide repeat protein 4-like</fullName>
    </submittedName>
</protein>
<feature type="domain" description="Cns1/TTC4 wheel" evidence="3">
    <location>
        <begin position="1"/>
        <end position="65"/>
    </location>
</feature>
<name>A0ABM1L597_GEKJA</name>
<keyword evidence="4" id="KW-1185">Reference proteome</keyword>
<keyword evidence="1" id="KW-0677">Repeat</keyword>
<dbReference type="Pfam" id="PF18972">
    <property type="entry name" value="Wheel"/>
    <property type="match status" value="1"/>
</dbReference>
<evidence type="ECO:0000313" key="4">
    <source>
        <dbReference type="Proteomes" id="UP000694871"/>
    </source>
</evidence>
<dbReference type="Proteomes" id="UP000694871">
    <property type="component" value="Unplaced"/>
</dbReference>
<dbReference type="PANTHER" id="PTHR46035">
    <property type="entry name" value="TETRATRICOPEPTIDE REPEAT PROTEIN 4"/>
    <property type="match status" value="1"/>
</dbReference>
<evidence type="ECO:0000256" key="1">
    <source>
        <dbReference type="ARBA" id="ARBA00022737"/>
    </source>
</evidence>
<evidence type="ECO:0000256" key="2">
    <source>
        <dbReference type="ARBA" id="ARBA00022803"/>
    </source>
</evidence>
<evidence type="ECO:0000313" key="5">
    <source>
        <dbReference type="RefSeq" id="XP_015281134.1"/>
    </source>
</evidence>
<accession>A0ABM1L597</accession>
<dbReference type="InterPro" id="IPR044059">
    <property type="entry name" value="Csn1/TTC4_wheel"/>
</dbReference>
<gene>
    <name evidence="5" type="primary">LOC107122531</name>
</gene>
<evidence type="ECO:0000259" key="3">
    <source>
        <dbReference type="Pfam" id="PF18972"/>
    </source>
</evidence>